<dbReference type="Gene3D" id="3.40.50.620">
    <property type="entry name" value="HUPs"/>
    <property type="match status" value="1"/>
</dbReference>
<dbReference type="PANTHER" id="PTHR43033">
    <property type="entry name" value="TRNA(ILE)-LYSIDINE SYNTHASE-RELATED"/>
    <property type="match status" value="1"/>
</dbReference>
<dbReference type="Pfam" id="PF01171">
    <property type="entry name" value="ATP_bind_3"/>
    <property type="match status" value="1"/>
</dbReference>
<dbReference type="AlphaFoldDB" id="A0A843YIY2"/>
<feature type="domain" description="tRNA(Ile)-lysidine/2-thiocytidine synthase N-terminal" evidence="7">
    <location>
        <begin position="8"/>
        <end position="186"/>
    </location>
</feature>
<dbReference type="GO" id="GO:0006400">
    <property type="term" value="P:tRNA modification"/>
    <property type="evidence" value="ECO:0007669"/>
    <property type="project" value="UniProtKB-UniRule"/>
</dbReference>
<organism evidence="8 9">
    <name type="scientific">Tritonibacter litoralis</name>
    <dbReference type="NCBI Taxonomy" id="2662264"/>
    <lineage>
        <taxon>Bacteria</taxon>
        <taxon>Pseudomonadati</taxon>
        <taxon>Pseudomonadota</taxon>
        <taxon>Alphaproteobacteria</taxon>
        <taxon>Rhodobacterales</taxon>
        <taxon>Paracoccaceae</taxon>
        <taxon>Tritonibacter</taxon>
    </lineage>
</organism>
<dbReference type="InterPro" id="IPR011063">
    <property type="entry name" value="TilS/TtcA_N"/>
</dbReference>
<sequence>MAHPPEHIGAAVSGGSDSLALLLGLKTAFCNRGVKISVATVNHGLRSEAAAEADAVARFAAELGFEHSVLTWDHVRRIGNLQGQARDARFNLLSHWAQQRKIPIVALGHTADDQAETVLMRMRREAGVNGLAGIPERRTVGGVEFRRPLLSLRRHELREVLRAEGIGWIDDPSNENDQFERVRTRKALAVLESIGVSPTVFASVAENLTQARKALEWYSFLAAREVLDVQFGAVVICRRAFRVLPVEIAHRLLAASIQWLTGGEYVPRRKAMVDAREVVKLGGGHTVAGCRILIKDEQAWLFRELNALRNCAVPLGQPWDARWLVYGGVADNYQVRALADEGLRDCTNWRDLGCPREVLHATPAIWDEDQLIAAPVAGFENGWNAALTRSEEALYTSFLTH</sequence>
<comment type="domain">
    <text evidence="6">The N-terminal region contains the highly conserved SGGXDS motif, predicted to be a P-loop motif involved in ATP binding.</text>
</comment>
<evidence type="ECO:0000313" key="8">
    <source>
        <dbReference type="EMBL" id="MQQ09394.1"/>
    </source>
</evidence>
<evidence type="ECO:0000256" key="2">
    <source>
        <dbReference type="ARBA" id="ARBA00022694"/>
    </source>
</evidence>
<comment type="subcellular location">
    <subcellularLocation>
        <location evidence="6">Cytoplasm</location>
    </subcellularLocation>
</comment>
<gene>
    <name evidence="6 8" type="primary">tilS</name>
    <name evidence="8" type="ORF">GFB49_13080</name>
</gene>
<dbReference type="InterPro" id="IPR012094">
    <property type="entry name" value="tRNA_Ile_lys_synt"/>
</dbReference>
<evidence type="ECO:0000256" key="1">
    <source>
        <dbReference type="ARBA" id="ARBA00022598"/>
    </source>
</evidence>
<name>A0A843YIY2_9RHOB</name>
<evidence type="ECO:0000256" key="6">
    <source>
        <dbReference type="HAMAP-Rule" id="MF_01161"/>
    </source>
</evidence>
<dbReference type="HAMAP" id="MF_01161">
    <property type="entry name" value="tRNA_Ile_lys_synt"/>
    <property type="match status" value="1"/>
</dbReference>
<comment type="similarity">
    <text evidence="6">Belongs to the tRNA(Ile)-lysidine synthase family.</text>
</comment>
<keyword evidence="4 6" id="KW-0067">ATP-binding</keyword>
<dbReference type="SUPFAM" id="SSF52402">
    <property type="entry name" value="Adenine nucleotide alpha hydrolases-like"/>
    <property type="match status" value="1"/>
</dbReference>
<protein>
    <recommendedName>
        <fullName evidence="6">tRNA(Ile)-lysidine synthase</fullName>
        <ecNumber evidence="6">6.3.4.19</ecNumber>
    </recommendedName>
    <alternativeName>
        <fullName evidence="6">tRNA(Ile)-2-lysyl-cytidine synthase</fullName>
    </alternativeName>
    <alternativeName>
        <fullName evidence="6">tRNA(Ile)-lysidine synthetase</fullName>
    </alternativeName>
</protein>
<accession>A0A843YIY2</accession>
<dbReference type="Proteomes" id="UP000444174">
    <property type="component" value="Unassembled WGS sequence"/>
</dbReference>
<evidence type="ECO:0000259" key="7">
    <source>
        <dbReference type="Pfam" id="PF01171"/>
    </source>
</evidence>
<evidence type="ECO:0000313" key="9">
    <source>
        <dbReference type="Proteomes" id="UP000444174"/>
    </source>
</evidence>
<dbReference type="InterPro" id="IPR012795">
    <property type="entry name" value="tRNA_Ile_lys_synt_N"/>
</dbReference>
<dbReference type="GO" id="GO:0005737">
    <property type="term" value="C:cytoplasm"/>
    <property type="evidence" value="ECO:0007669"/>
    <property type="project" value="UniProtKB-SubCell"/>
</dbReference>
<keyword evidence="1 6" id="KW-0436">Ligase</keyword>
<comment type="catalytic activity">
    <reaction evidence="5 6">
        <text>cytidine(34) in tRNA(Ile2) + L-lysine + ATP = lysidine(34) in tRNA(Ile2) + AMP + diphosphate + H(+)</text>
        <dbReference type="Rhea" id="RHEA:43744"/>
        <dbReference type="Rhea" id="RHEA-COMP:10625"/>
        <dbReference type="Rhea" id="RHEA-COMP:10670"/>
        <dbReference type="ChEBI" id="CHEBI:15378"/>
        <dbReference type="ChEBI" id="CHEBI:30616"/>
        <dbReference type="ChEBI" id="CHEBI:32551"/>
        <dbReference type="ChEBI" id="CHEBI:33019"/>
        <dbReference type="ChEBI" id="CHEBI:82748"/>
        <dbReference type="ChEBI" id="CHEBI:83665"/>
        <dbReference type="ChEBI" id="CHEBI:456215"/>
        <dbReference type="EC" id="6.3.4.19"/>
    </reaction>
</comment>
<dbReference type="EMBL" id="WIBF01000008">
    <property type="protein sequence ID" value="MQQ09394.1"/>
    <property type="molecule type" value="Genomic_DNA"/>
</dbReference>
<evidence type="ECO:0000256" key="5">
    <source>
        <dbReference type="ARBA" id="ARBA00048539"/>
    </source>
</evidence>
<dbReference type="GO" id="GO:0005524">
    <property type="term" value="F:ATP binding"/>
    <property type="evidence" value="ECO:0007669"/>
    <property type="project" value="UniProtKB-UniRule"/>
</dbReference>
<evidence type="ECO:0000256" key="4">
    <source>
        <dbReference type="ARBA" id="ARBA00022840"/>
    </source>
</evidence>
<dbReference type="EC" id="6.3.4.19" evidence="6"/>
<proteinExistence type="inferred from homology"/>
<dbReference type="GO" id="GO:0032267">
    <property type="term" value="F:tRNA(Ile)-lysidine synthase activity"/>
    <property type="evidence" value="ECO:0007669"/>
    <property type="project" value="UniProtKB-EC"/>
</dbReference>
<keyword evidence="6" id="KW-0963">Cytoplasm</keyword>
<dbReference type="InterPro" id="IPR014729">
    <property type="entry name" value="Rossmann-like_a/b/a_fold"/>
</dbReference>
<comment type="function">
    <text evidence="6">Ligates lysine onto the cytidine present at position 34 of the AUA codon-specific tRNA(Ile) that contains the anticodon CAU, in an ATP-dependent manner. Cytidine is converted to lysidine, thus changing the amino acid specificity of the tRNA from methionine to isoleucine.</text>
</comment>
<reference evidence="8 9" key="1">
    <citation type="submission" date="2019-10" db="EMBL/GenBank/DDBJ databases">
        <title>Epibacterium sp. nov., isolated from seawater.</title>
        <authorList>
            <person name="Zhang X."/>
            <person name="Li N."/>
        </authorList>
    </citation>
    <scope>NUCLEOTIDE SEQUENCE [LARGE SCALE GENOMIC DNA]</scope>
    <source>
        <strain evidence="8 9">SM1979</strain>
    </source>
</reference>
<keyword evidence="3 6" id="KW-0547">Nucleotide-binding</keyword>
<keyword evidence="9" id="KW-1185">Reference proteome</keyword>
<keyword evidence="2 6" id="KW-0819">tRNA processing</keyword>
<dbReference type="CDD" id="cd01992">
    <property type="entry name" value="TilS_N"/>
    <property type="match status" value="1"/>
</dbReference>
<evidence type="ECO:0000256" key="3">
    <source>
        <dbReference type="ARBA" id="ARBA00022741"/>
    </source>
</evidence>
<dbReference type="PANTHER" id="PTHR43033:SF1">
    <property type="entry name" value="TRNA(ILE)-LYSIDINE SYNTHASE-RELATED"/>
    <property type="match status" value="1"/>
</dbReference>
<comment type="caution">
    <text evidence="8">The sequence shown here is derived from an EMBL/GenBank/DDBJ whole genome shotgun (WGS) entry which is preliminary data.</text>
</comment>
<dbReference type="NCBIfam" id="TIGR02432">
    <property type="entry name" value="lysidine_TilS_N"/>
    <property type="match status" value="1"/>
</dbReference>
<feature type="binding site" evidence="6">
    <location>
        <begin position="13"/>
        <end position="18"/>
    </location>
    <ligand>
        <name>ATP</name>
        <dbReference type="ChEBI" id="CHEBI:30616"/>
    </ligand>
</feature>